<organism evidence="1">
    <name type="scientific">marine metagenome</name>
    <dbReference type="NCBI Taxonomy" id="408172"/>
    <lineage>
        <taxon>unclassified sequences</taxon>
        <taxon>metagenomes</taxon>
        <taxon>ecological metagenomes</taxon>
    </lineage>
</organism>
<proteinExistence type="predicted"/>
<accession>A0A381SHL1</accession>
<dbReference type="EMBL" id="UINC01003043">
    <property type="protein sequence ID" value="SVA02811.1"/>
    <property type="molecule type" value="Genomic_DNA"/>
</dbReference>
<gene>
    <name evidence="1" type="ORF">METZ01_LOCUS55665</name>
</gene>
<dbReference type="AlphaFoldDB" id="A0A381SHL1"/>
<protein>
    <submittedName>
        <fullName evidence="1">Uncharacterized protein</fullName>
    </submittedName>
</protein>
<evidence type="ECO:0000313" key="1">
    <source>
        <dbReference type="EMBL" id="SVA02811.1"/>
    </source>
</evidence>
<reference evidence="1" key="1">
    <citation type="submission" date="2018-05" db="EMBL/GenBank/DDBJ databases">
        <authorList>
            <person name="Lanie J.A."/>
            <person name="Ng W.-L."/>
            <person name="Kazmierczak K.M."/>
            <person name="Andrzejewski T.M."/>
            <person name="Davidsen T.M."/>
            <person name="Wayne K.J."/>
            <person name="Tettelin H."/>
            <person name="Glass J.I."/>
            <person name="Rusch D."/>
            <person name="Podicherti R."/>
            <person name="Tsui H.-C.T."/>
            <person name="Winkler M.E."/>
        </authorList>
    </citation>
    <scope>NUCLEOTIDE SEQUENCE</scope>
</reference>
<sequence length="31" mass="3583">MRQERNQHRNPSAGNQLGLAADLVWCEQQCE</sequence>
<name>A0A381SHL1_9ZZZZ</name>